<dbReference type="EMBL" id="JANCLT010000011">
    <property type="protein sequence ID" value="MCP8970462.1"/>
    <property type="molecule type" value="Genomic_DNA"/>
</dbReference>
<protein>
    <recommendedName>
        <fullName evidence="3">PIN domain-containing protein</fullName>
    </recommendedName>
</protein>
<sequence length="194" mass="22357">MVVIALDTNFVAPRVIHGGGRNSEANLLDRMLFLQLKGYLRIALHKTTQAEVYAILRVGRIKMRGPDGKRVAKKFPHHIIMHFVNRYHDLFDVAFMDSLNRVGFDDPDTYKELLFTEIKYHLGMSIQQSVEYLQNKGIALDYARDPYDYQIMVSALMDRADYLVTTNISDFPNPLSFCRVVTEKELADVLPIYP</sequence>
<comment type="caution">
    <text evidence="1">The sequence shown here is derived from an EMBL/GenBank/DDBJ whole genome shotgun (WGS) entry which is preliminary data.</text>
</comment>
<name>A0AA41X822_9BACI</name>
<keyword evidence="2" id="KW-1185">Reference proteome</keyword>
<dbReference type="AlphaFoldDB" id="A0AA41X822"/>
<evidence type="ECO:0000313" key="1">
    <source>
        <dbReference type="EMBL" id="MCP8970462.1"/>
    </source>
</evidence>
<evidence type="ECO:0008006" key="3">
    <source>
        <dbReference type="Google" id="ProtNLM"/>
    </source>
</evidence>
<accession>A0AA41X822</accession>
<evidence type="ECO:0000313" key="2">
    <source>
        <dbReference type="Proteomes" id="UP001156102"/>
    </source>
</evidence>
<dbReference type="RefSeq" id="WP_254760378.1">
    <property type="nucleotide sequence ID" value="NZ_JANCLT010000011.1"/>
</dbReference>
<dbReference type="Proteomes" id="UP001156102">
    <property type="component" value="Unassembled WGS sequence"/>
</dbReference>
<gene>
    <name evidence="1" type="ORF">NK662_18245</name>
</gene>
<reference evidence="1" key="1">
    <citation type="submission" date="2022-07" db="EMBL/GenBank/DDBJ databases">
        <authorList>
            <person name="Li W.-J."/>
            <person name="Deng Q.-Q."/>
        </authorList>
    </citation>
    <scope>NUCLEOTIDE SEQUENCE</scope>
    <source>
        <strain evidence="1">SYSU M60031</strain>
    </source>
</reference>
<proteinExistence type="predicted"/>
<organism evidence="1 2">
    <name type="scientific">Ectobacillus ponti</name>
    <dbReference type="NCBI Taxonomy" id="2961894"/>
    <lineage>
        <taxon>Bacteria</taxon>
        <taxon>Bacillati</taxon>
        <taxon>Bacillota</taxon>
        <taxon>Bacilli</taxon>
        <taxon>Bacillales</taxon>
        <taxon>Bacillaceae</taxon>
        <taxon>Ectobacillus</taxon>
    </lineage>
</organism>